<dbReference type="AlphaFoldDB" id="A0A194XSC9"/>
<evidence type="ECO:0000259" key="9">
    <source>
        <dbReference type="PROSITE" id="PS50850"/>
    </source>
</evidence>
<dbReference type="InterPro" id="IPR020846">
    <property type="entry name" value="MFS_dom"/>
</dbReference>
<evidence type="ECO:0000256" key="2">
    <source>
        <dbReference type="ARBA" id="ARBA00008335"/>
    </source>
</evidence>
<feature type="compositionally biased region" description="Polar residues" evidence="7">
    <location>
        <begin position="1"/>
        <end position="11"/>
    </location>
</feature>
<dbReference type="Pfam" id="PF07690">
    <property type="entry name" value="MFS_1"/>
    <property type="match status" value="1"/>
</dbReference>
<feature type="domain" description="Major facilitator superfamily (MFS) profile" evidence="9">
    <location>
        <begin position="65"/>
        <end position="450"/>
    </location>
</feature>
<evidence type="ECO:0000256" key="7">
    <source>
        <dbReference type="SAM" id="MobiDB-lite"/>
    </source>
</evidence>
<keyword evidence="3" id="KW-0813">Transport</keyword>
<dbReference type="GO" id="GO:0022857">
    <property type="term" value="F:transmembrane transporter activity"/>
    <property type="evidence" value="ECO:0007669"/>
    <property type="project" value="InterPro"/>
</dbReference>
<keyword evidence="4 8" id="KW-0812">Transmembrane</keyword>
<dbReference type="GeneID" id="28815267"/>
<reference evidence="10 11" key="1">
    <citation type="submission" date="2015-10" db="EMBL/GenBank/DDBJ databases">
        <title>Full genome of DAOMC 229536 Phialocephala scopiformis, a fungal endophyte of spruce producing the potent anti-insectan compound rugulosin.</title>
        <authorList>
            <consortium name="DOE Joint Genome Institute"/>
            <person name="Walker A.K."/>
            <person name="Frasz S.L."/>
            <person name="Seifert K.A."/>
            <person name="Miller J.D."/>
            <person name="Mondo S.J."/>
            <person name="Labutti K."/>
            <person name="Lipzen A."/>
            <person name="Dockter R."/>
            <person name="Kennedy M."/>
            <person name="Grigoriev I.V."/>
            <person name="Spatafora J.W."/>
        </authorList>
    </citation>
    <scope>NUCLEOTIDE SEQUENCE [LARGE SCALE GENOMIC DNA]</scope>
    <source>
        <strain evidence="10 11">CBS 120377</strain>
    </source>
</reference>
<evidence type="ECO:0000256" key="3">
    <source>
        <dbReference type="ARBA" id="ARBA00022448"/>
    </source>
</evidence>
<sequence>MTTSTPPNQLEYQDEISNESQLPSVEYEPKQIFEDSKEQIESPIEDGDGEDELGRWNKPRINVYRYLAALYSFIVMGMNDAAYGALIPYLEPYYNVNYTVISLVFLAPFIGYTAAALLNDKIHMHFGQLGVATIAPTCKVIAYVVTCVHPPYPVLPIIFMLSGFGNGLEDGGWNAWIGNMESANELLGFLHGFYGLGATISPLIATAMVTKGNLQWFEFYYLMVGLATLELILCATFFRKATGAAHRAANPLNNGSSSHARTREALRNPITWVCAFFLLFYVGVEVSLGGWLVTFMLKIRHGQQFASGLVVTGFWLGLTLGRITLGFVTGKIGEKLAIAAYLLICMALELCFWLVPNFVASAVFAGWLGFFLGPLFPAAIVVATKILPRRLHVSAIGFAAAVGGGGAAVLPFAVGAIAQAKGVQVLQPIVLALLAIILALWCLLPGGFKKGALEESSRERDVARENGTLEAGRMNRTIGRLRKKLGLVPKRS</sequence>
<feature type="transmembrane region" description="Helical" evidence="8">
    <location>
        <begin position="219"/>
        <end position="238"/>
    </location>
</feature>
<protein>
    <submittedName>
        <fullName evidence="10">MFS general substrate transporter</fullName>
    </submittedName>
</protein>
<keyword evidence="11" id="KW-1185">Reference proteome</keyword>
<evidence type="ECO:0000256" key="8">
    <source>
        <dbReference type="SAM" id="Phobius"/>
    </source>
</evidence>
<feature type="transmembrane region" description="Helical" evidence="8">
    <location>
        <begin position="361"/>
        <end position="383"/>
    </location>
</feature>
<dbReference type="FunFam" id="1.20.1250.20:FF:000286">
    <property type="entry name" value="MFS efflux transporter"/>
    <property type="match status" value="1"/>
</dbReference>
<evidence type="ECO:0000256" key="1">
    <source>
        <dbReference type="ARBA" id="ARBA00004127"/>
    </source>
</evidence>
<dbReference type="Proteomes" id="UP000070700">
    <property type="component" value="Unassembled WGS sequence"/>
</dbReference>
<evidence type="ECO:0000313" key="10">
    <source>
        <dbReference type="EMBL" id="KUJ23103.1"/>
    </source>
</evidence>
<evidence type="ECO:0000256" key="4">
    <source>
        <dbReference type="ARBA" id="ARBA00022692"/>
    </source>
</evidence>
<comment type="similarity">
    <text evidence="2">Belongs to the major facilitator superfamily.</text>
</comment>
<dbReference type="FunCoup" id="A0A194XSC9">
    <property type="interactions" value="32"/>
</dbReference>
<gene>
    <name evidence="10" type="ORF">LY89DRAFT_167347</name>
</gene>
<organism evidence="10 11">
    <name type="scientific">Mollisia scopiformis</name>
    <name type="common">Conifer needle endophyte fungus</name>
    <name type="synonym">Phialocephala scopiformis</name>
    <dbReference type="NCBI Taxonomy" id="149040"/>
    <lineage>
        <taxon>Eukaryota</taxon>
        <taxon>Fungi</taxon>
        <taxon>Dikarya</taxon>
        <taxon>Ascomycota</taxon>
        <taxon>Pezizomycotina</taxon>
        <taxon>Leotiomycetes</taxon>
        <taxon>Helotiales</taxon>
        <taxon>Mollisiaceae</taxon>
        <taxon>Mollisia</taxon>
    </lineage>
</organism>
<dbReference type="InterPro" id="IPR011701">
    <property type="entry name" value="MFS"/>
</dbReference>
<feature type="transmembrane region" description="Helical" evidence="8">
    <location>
        <begin position="186"/>
        <end position="207"/>
    </location>
</feature>
<dbReference type="FunFam" id="1.20.1250.20:FF:000308">
    <property type="entry name" value="MFS efflux transporter"/>
    <property type="match status" value="1"/>
</dbReference>
<evidence type="ECO:0000256" key="5">
    <source>
        <dbReference type="ARBA" id="ARBA00022989"/>
    </source>
</evidence>
<feature type="region of interest" description="Disordered" evidence="7">
    <location>
        <begin position="1"/>
        <end position="23"/>
    </location>
</feature>
<dbReference type="EMBL" id="KQ947405">
    <property type="protein sequence ID" value="KUJ23103.1"/>
    <property type="molecule type" value="Genomic_DNA"/>
</dbReference>
<dbReference type="GO" id="GO:0016020">
    <property type="term" value="C:membrane"/>
    <property type="evidence" value="ECO:0007669"/>
    <property type="project" value="TreeGrafter"/>
</dbReference>
<dbReference type="PANTHER" id="PTHR23514">
    <property type="entry name" value="BYPASS OF STOP CODON PROTEIN 6"/>
    <property type="match status" value="1"/>
</dbReference>
<dbReference type="PROSITE" id="PS50850">
    <property type="entry name" value="MFS"/>
    <property type="match status" value="1"/>
</dbReference>
<proteinExistence type="inferred from homology"/>
<feature type="transmembrane region" description="Helical" evidence="8">
    <location>
        <begin position="63"/>
        <end position="86"/>
    </location>
</feature>
<dbReference type="KEGG" id="psco:LY89DRAFT_167347"/>
<feature type="transmembrane region" description="Helical" evidence="8">
    <location>
        <begin position="336"/>
        <end position="355"/>
    </location>
</feature>
<feature type="transmembrane region" description="Helical" evidence="8">
    <location>
        <begin position="270"/>
        <end position="293"/>
    </location>
</feature>
<accession>A0A194XSC9</accession>
<name>A0A194XSC9_MOLSC</name>
<feature type="transmembrane region" description="Helical" evidence="8">
    <location>
        <begin position="98"/>
        <end position="118"/>
    </location>
</feature>
<dbReference type="GO" id="GO:0012505">
    <property type="term" value="C:endomembrane system"/>
    <property type="evidence" value="ECO:0007669"/>
    <property type="project" value="UniProtKB-SubCell"/>
</dbReference>
<feature type="transmembrane region" description="Helical" evidence="8">
    <location>
        <begin position="305"/>
        <end position="324"/>
    </location>
</feature>
<dbReference type="InterPro" id="IPR036259">
    <property type="entry name" value="MFS_trans_sf"/>
</dbReference>
<dbReference type="InParanoid" id="A0A194XSC9"/>
<dbReference type="RefSeq" id="XP_018077458.1">
    <property type="nucleotide sequence ID" value="XM_018205541.1"/>
</dbReference>
<feature type="transmembrane region" description="Helical" evidence="8">
    <location>
        <begin position="395"/>
        <end position="417"/>
    </location>
</feature>
<keyword evidence="6 8" id="KW-0472">Membrane</keyword>
<evidence type="ECO:0000256" key="6">
    <source>
        <dbReference type="ARBA" id="ARBA00023136"/>
    </source>
</evidence>
<dbReference type="Gene3D" id="1.20.1250.20">
    <property type="entry name" value="MFS general substrate transporter like domains"/>
    <property type="match status" value="2"/>
</dbReference>
<dbReference type="OrthoDB" id="413079at2759"/>
<dbReference type="InterPro" id="IPR051788">
    <property type="entry name" value="MFS_Transporter"/>
</dbReference>
<comment type="subcellular location">
    <subcellularLocation>
        <location evidence="1">Endomembrane system</location>
        <topology evidence="1">Multi-pass membrane protein</topology>
    </subcellularLocation>
</comment>
<dbReference type="PANTHER" id="PTHR23514:SF3">
    <property type="entry name" value="BYPASS OF STOP CODON PROTEIN 6"/>
    <property type="match status" value="1"/>
</dbReference>
<feature type="transmembrane region" description="Helical" evidence="8">
    <location>
        <begin position="429"/>
        <end position="448"/>
    </location>
</feature>
<dbReference type="SUPFAM" id="SSF103473">
    <property type="entry name" value="MFS general substrate transporter"/>
    <property type="match status" value="1"/>
</dbReference>
<evidence type="ECO:0000313" key="11">
    <source>
        <dbReference type="Proteomes" id="UP000070700"/>
    </source>
</evidence>
<keyword evidence="5 8" id="KW-1133">Transmembrane helix</keyword>